<gene>
    <name evidence="7" type="ORF">Z519_11434</name>
</gene>
<dbReference type="GO" id="GO:0016020">
    <property type="term" value="C:membrane"/>
    <property type="evidence" value="ECO:0007669"/>
    <property type="project" value="UniProtKB-SubCell"/>
</dbReference>
<sequence>MGYSKFNSLLPVTPLGAYEVVILIGVTYLAMKTKQRLWFYVITHIPSFCRRNPMATTEKTPALIGYYLSGGIPKITVTCIGTIAYTVRNIISPQTFQAKDAPRYVPAKVSIVILYFLITADLYLIRIVYVRRNKKRDE</sequence>
<accession>A0A0D2HAB3</accession>
<evidence type="ECO:0000256" key="3">
    <source>
        <dbReference type="ARBA" id="ARBA00022692"/>
    </source>
</evidence>
<feature type="transmembrane region" description="Helical" evidence="6">
    <location>
        <begin position="107"/>
        <end position="129"/>
    </location>
</feature>
<keyword evidence="2" id="KW-0813">Transport</keyword>
<feature type="transmembrane region" description="Helical" evidence="6">
    <location>
        <begin position="64"/>
        <end position="87"/>
    </location>
</feature>
<dbReference type="GeneID" id="27704362"/>
<dbReference type="GO" id="GO:0022857">
    <property type="term" value="F:transmembrane transporter activity"/>
    <property type="evidence" value="ECO:0007669"/>
    <property type="project" value="TreeGrafter"/>
</dbReference>
<reference evidence="7" key="1">
    <citation type="submission" date="2015-01" db="EMBL/GenBank/DDBJ databases">
        <title>The Genome Sequence of Cladophialophora bantiana CBS 173.52.</title>
        <authorList>
            <consortium name="The Broad Institute Genomics Platform"/>
            <person name="Cuomo C."/>
            <person name="de Hoog S."/>
            <person name="Gorbushina A."/>
            <person name="Stielow B."/>
            <person name="Teixiera M."/>
            <person name="Abouelleil A."/>
            <person name="Chapman S.B."/>
            <person name="Priest M."/>
            <person name="Young S.K."/>
            <person name="Wortman J."/>
            <person name="Nusbaum C."/>
            <person name="Birren B."/>
        </authorList>
    </citation>
    <scope>NUCLEOTIDE SEQUENCE [LARGE SCALE GENOMIC DNA]</scope>
    <source>
        <strain evidence="7">CBS 173.52</strain>
    </source>
</reference>
<evidence type="ECO:0000256" key="2">
    <source>
        <dbReference type="ARBA" id="ARBA00022448"/>
    </source>
</evidence>
<dbReference type="HOGENOM" id="CLU_1855054_0_0_1"/>
<dbReference type="OrthoDB" id="6730379at2759"/>
<comment type="subcellular location">
    <subcellularLocation>
        <location evidence="1">Membrane</location>
        <topology evidence="1">Multi-pass membrane protein</topology>
    </subcellularLocation>
</comment>
<dbReference type="RefSeq" id="XP_016614519.1">
    <property type="nucleotide sequence ID" value="XM_016769146.1"/>
</dbReference>
<organism evidence="7">
    <name type="scientific">Cladophialophora bantiana (strain ATCC 10958 / CBS 173.52 / CDC B-1940 / NIH 8579)</name>
    <name type="common">Xylohypha bantiana</name>
    <dbReference type="NCBI Taxonomy" id="1442370"/>
    <lineage>
        <taxon>Eukaryota</taxon>
        <taxon>Fungi</taxon>
        <taxon>Dikarya</taxon>
        <taxon>Ascomycota</taxon>
        <taxon>Pezizomycotina</taxon>
        <taxon>Eurotiomycetes</taxon>
        <taxon>Chaetothyriomycetidae</taxon>
        <taxon>Chaetothyriales</taxon>
        <taxon>Herpotrichiellaceae</taxon>
        <taxon>Cladophialophora</taxon>
    </lineage>
</organism>
<name>A0A0D2HAB3_CLAB1</name>
<evidence type="ECO:0000256" key="6">
    <source>
        <dbReference type="SAM" id="Phobius"/>
    </source>
</evidence>
<evidence type="ECO:0000313" key="7">
    <source>
        <dbReference type="EMBL" id="KIW87850.1"/>
    </source>
</evidence>
<evidence type="ECO:0000256" key="5">
    <source>
        <dbReference type="ARBA" id="ARBA00023136"/>
    </source>
</evidence>
<keyword evidence="5 6" id="KW-0472">Membrane</keyword>
<keyword evidence="3 6" id="KW-0812">Transmembrane</keyword>
<feature type="transmembrane region" description="Helical" evidence="6">
    <location>
        <begin position="12"/>
        <end position="31"/>
    </location>
</feature>
<dbReference type="PANTHER" id="PTHR43791">
    <property type="entry name" value="PERMEASE-RELATED"/>
    <property type="match status" value="1"/>
</dbReference>
<evidence type="ECO:0000256" key="1">
    <source>
        <dbReference type="ARBA" id="ARBA00004141"/>
    </source>
</evidence>
<dbReference type="EMBL" id="KN847001">
    <property type="protein sequence ID" value="KIW87850.1"/>
    <property type="molecule type" value="Genomic_DNA"/>
</dbReference>
<evidence type="ECO:0000256" key="4">
    <source>
        <dbReference type="ARBA" id="ARBA00022989"/>
    </source>
</evidence>
<dbReference type="VEuPathDB" id="FungiDB:Z519_11434"/>
<dbReference type="AlphaFoldDB" id="A0A0D2HAB3"/>
<dbReference type="PANTHER" id="PTHR43791:SF1">
    <property type="entry name" value="ALLANTOATE PERMEASE"/>
    <property type="match status" value="1"/>
</dbReference>
<keyword evidence="4 6" id="KW-1133">Transmembrane helix</keyword>
<proteinExistence type="predicted"/>
<protein>
    <submittedName>
        <fullName evidence="7">Uncharacterized protein</fullName>
    </submittedName>
</protein>